<dbReference type="EMBL" id="CAMGYJ010000005">
    <property type="protein sequence ID" value="CAI0411480.1"/>
    <property type="molecule type" value="Genomic_DNA"/>
</dbReference>
<feature type="region of interest" description="Disordered" evidence="2">
    <location>
        <begin position="89"/>
        <end position="110"/>
    </location>
</feature>
<evidence type="ECO:0000256" key="2">
    <source>
        <dbReference type="SAM" id="MobiDB-lite"/>
    </source>
</evidence>
<dbReference type="InterPro" id="IPR036837">
    <property type="entry name" value="Cation_efflux_CTD_sf"/>
</dbReference>
<evidence type="ECO:0000313" key="3">
    <source>
        <dbReference type="EMBL" id="CAI0411480.1"/>
    </source>
</evidence>
<dbReference type="Gene3D" id="3.30.70.1350">
    <property type="entry name" value="Cation efflux protein, cytoplasmic domain"/>
    <property type="match status" value="1"/>
</dbReference>
<evidence type="ECO:0000256" key="1">
    <source>
        <dbReference type="ARBA" id="ARBA00022448"/>
    </source>
</evidence>
<dbReference type="PANTHER" id="PTHR43840">
    <property type="entry name" value="MITOCHONDRIAL METAL TRANSPORTER 1-RELATED"/>
    <property type="match status" value="1"/>
</dbReference>
<comment type="caution">
    <text evidence="3">The sequence shown here is derived from an EMBL/GenBank/DDBJ whole genome shotgun (WGS) entry which is preliminary data.</text>
</comment>
<evidence type="ECO:0000313" key="4">
    <source>
        <dbReference type="Proteomes" id="UP001154282"/>
    </source>
</evidence>
<protein>
    <submittedName>
        <fullName evidence="3">Uncharacterized protein</fullName>
    </submittedName>
</protein>
<dbReference type="GO" id="GO:0016020">
    <property type="term" value="C:membrane"/>
    <property type="evidence" value="ECO:0007669"/>
    <property type="project" value="TreeGrafter"/>
</dbReference>
<dbReference type="GO" id="GO:0008324">
    <property type="term" value="F:monoatomic cation transmembrane transporter activity"/>
    <property type="evidence" value="ECO:0007669"/>
    <property type="project" value="TreeGrafter"/>
</dbReference>
<name>A0AAV0JR57_9ROSI</name>
<keyword evidence="1" id="KW-0813">Transport</keyword>
<dbReference type="SUPFAM" id="SSF160240">
    <property type="entry name" value="Cation efflux protein cytoplasmic domain-like"/>
    <property type="match status" value="1"/>
</dbReference>
<accession>A0AAV0JR57</accession>
<reference evidence="3" key="1">
    <citation type="submission" date="2022-08" db="EMBL/GenBank/DDBJ databases">
        <authorList>
            <person name="Gutierrez-Valencia J."/>
        </authorList>
    </citation>
    <scope>NUCLEOTIDE SEQUENCE</scope>
</reference>
<dbReference type="Proteomes" id="UP001154282">
    <property type="component" value="Unassembled WGS sequence"/>
</dbReference>
<sequence>MARGSALHNLALYTIRTRSITVLDNVHPSLANRLTPYRISPTSLGITTKSIKHIDTVRAYLFDSSHYFVEVDIVLPADMPLQEARDIGESLQPAGEAGAAHRPEHARSAAAAAASKAERWAVGAGER</sequence>
<dbReference type="PANTHER" id="PTHR43840:SF5">
    <property type="entry name" value="METAL TOLERANCE PROTEIN 11"/>
    <property type="match status" value="1"/>
</dbReference>
<gene>
    <name evidence="3" type="ORF">LITE_LOCUS15187</name>
</gene>
<keyword evidence="4" id="KW-1185">Reference proteome</keyword>
<organism evidence="3 4">
    <name type="scientific">Linum tenue</name>
    <dbReference type="NCBI Taxonomy" id="586396"/>
    <lineage>
        <taxon>Eukaryota</taxon>
        <taxon>Viridiplantae</taxon>
        <taxon>Streptophyta</taxon>
        <taxon>Embryophyta</taxon>
        <taxon>Tracheophyta</taxon>
        <taxon>Spermatophyta</taxon>
        <taxon>Magnoliopsida</taxon>
        <taxon>eudicotyledons</taxon>
        <taxon>Gunneridae</taxon>
        <taxon>Pentapetalae</taxon>
        <taxon>rosids</taxon>
        <taxon>fabids</taxon>
        <taxon>Malpighiales</taxon>
        <taxon>Linaceae</taxon>
        <taxon>Linum</taxon>
    </lineage>
</organism>
<dbReference type="AlphaFoldDB" id="A0AAV0JR57"/>
<dbReference type="InterPro" id="IPR050291">
    <property type="entry name" value="CDF_Transporter"/>
</dbReference>
<proteinExistence type="predicted"/>